<dbReference type="Gene3D" id="3.40.50.1820">
    <property type="entry name" value="alpha/beta hydrolase"/>
    <property type="match status" value="1"/>
</dbReference>
<evidence type="ECO:0000313" key="4">
    <source>
        <dbReference type="Proteomes" id="UP000800200"/>
    </source>
</evidence>
<dbReference type="Pfam" id="PF00561">
    <property type="entry name" value="Abhydrolase_1"/>
    <property type="match status" value="1"/>
</dbReference>
<feature type="domain" description="AB hydrolase-1" evidence="2">
    <location>
        <begin position="116"/>
        <end position="222"/>
    </location>
</feature>
<dbReference type="Proteomes" id="UP000800200">
    <property type="component" value="Unassembled WGS sequence"/>
</dbReference>
<reference evidence="3" key="1">
    <citation type="journal article" date="2020" name="Stud. Mycol.">
        <title>101 Dothideomycetes genomes: a test case for predicting lifestyles and emergence of pathogens.</title>
        <authorList>
            <person name="Haridas S."/>
            <person name="Albert R."/>
            <person name="Binder M."/>
            <person name="Bloem J."/>
            <person name="Labutti K."/>
            <person name="Salamov A."/>
            <person name="Andreopoulos B."/>
            <person name="Baker S."/>
            <person name="Barry K."/>
            <person name="Bills G."/>
            <person name="Bluhm B."/>
            <person name="Cannon C."/>
            <person name="Castanera R."/>
            <person name="Culley D."/>
            <person name="Daum C."/>
            <person name="Ezra D."/>
            <person name="Gonzalez J."/>
            <person name="Henrissat B."/>
            <person name="Kuo A."/>
            <person name="Liang C."/>
            <person name="Lipzen A."/>
            <person name="Lutzoni F."/>
            <person name="Magnuson J."/>
            <person name="Mondo S."/>
            <person name="Nolan M."/>
            <person name="Ohm R."/>
            <person name="Pangilinan J."/>
            <person name="Park H.-J."/>
            <person name="Ramirez L."/>
            <person name="Alfaro M."/>
            <person name="Sun H."/>
            <person name="Tritt A."/>
            <person name="Yoshinaga Y."/>
            <person name="Zwiers L.-H."/>
            <person name="Turgeon B."/>
            <person name="Goodwin S."/>
            <person name="Spatafora J."/>
            <person name="Crous P."/>
            <person name="Grigoriev I."/>
        </authorList>
    </citation>
    <scope>NUCLEOTIDE SEQUENCE</scope>
    <source>
        <strain evidence="3">CBS 207.26</strain>
    </source>
</reference>
<accession>A0A6A6EHI2</accession>
<gene>
    <name evidence="3" type="ORF">K469DRAFT_682220</name>
</gene>
<keyword evidence="1" id="KW-1133">Transmembrane helix</keyword>
<keyword evidence="4" id="KW-1185">Reference proteome</keyword>
<dbReference type="GO" id="GO:0016020">
    <property type="term" value="C:membrane"/>
    <property type="evidence" value="ECO:0007669"/>
    <property type="project" value="TreeGrafter"/>
</dbReference>
<dbReference type="PRINTS" id="PR00111">
    <property type="entry name" value="ABHYDROLASE"/>
</dbReference>
<keyword evidence="1" id="KW-0812">Transmembrane</keyword>
<evidence type="ECO:0000313" key="3">
    <source>
        <dbReference type="EMBL" id="KAF2190059.1"/>
    </source>
</evidence>
<protein>
    <submittedName>
        <fullName evidence="3">Alpha/beta-hydrolase</fullName>
    </submittedName>
</protein>
<dbReference type="GO" id="GO:0046464">
    <property type="term" value="P:acylglycerol catabolic process"/>
    <property type="evidence" value="ECO:0007669"/>
    <property type="project" value="TreeGrafter"/>
</dbReference>
<organism evidence="3 4">
    <name type="scientific">Zopfia rhizophila CBS 207.26</name>
    <dbReference type="NCBI Taxonomy" id="1314779"/>
    <lineage>
        <taxon>Eukaryota</taxon>
        <taxon>Fungi</taxon>
        <taxon>Dikarya</taxon>
        <taxon>Ascomycota</taxon>
        <taxon>Pezizomycotina</taxon>
        <taxon>Dothideomycetes</taxon>
        <taxon>Dothideomycetes incertae sedis</taxon>
        <taxon>Zopfiaceae</taxon>
        <taxon>Zopfia</taxon>
    </lineage>
</organism>
<feature type="transmembrane region" description="Helical" evidence="1">
    <location>
        <begin position="33"/>
        <end position="51"/>
    </location>
</feature>
<dbReference type="AlphaFoldDB" id="A0A6A6EHI2"/>
<dbReference type="InterPro" id="IPR000073">
    <property type="entry name" value="AB_hydrolase_1"/>
</dbReference>
<name>A0A6A6EHI2_9PEZI</name>
<keyword evidence="3" id="KW-0378">Hydrolase</keyword>
<dbReference type="GO" id="GO:0047372">
    <property type="term" value="F:monoacylglycerol lipase activity"/>
    <property type="evidence" value="ECO:0007669"/>
    <property type="project" value="TreeGrafter"/>
</dbReference>
<sequence>MFDSPEVCRRPVGAGIYAGKADVERKRQLYHQMLLSMKVFSLLSVLAPVFFPATTVSAQTIVDGNGTIPDDLNGSNFTYPWPIKLYKFTSQRQPLEMAFMDVRPQSAPNGKVAALFHGKNFCAATWEGTARTLVSAGFRVIIPDQIGFCKSSKPERYQFTLQQFALNTYGLLQALSIENVTVIGHSMGGMLATRYSLMYPGSVNELALVNPIGLEDWKALGVPYQSIDVSWGQEANSSYESVRAYQQSTYYVGQWVPKYDVWVKMLVDIYKGSQSAPFIFNQAQTTDMVLTQPIVYEFGLLKPRTLLINGKKDTTAIGKQWSPPDVAAKLGHYDVLGKGTVAKIPNGTLIEFDDLGHAPQIQDSERFYAALMGWLTK</sequence>
<dbReference type="OrthoDB" id="10249433at2759"/>
<dbReference type="PANTHER" id="PTHR43798:SF33">
    <property type="entry name" value="HYDROLASE, PUTATIVE (AFU_ORTHOLOGUE AFUA_2G14860)-RELATED"/>
    <property type="match status" value="1"/>
</dbReference>
<dbReference type="InterPro" id="IPR029058">
    <property type="entry name" value="AB_hydrolase_fold"/>
</dbReference>
<dbReference type="EMBL" id="ML994619">
    <property type="protein sequence ID" value="KAF2190059.1"/>
    <property type="molecule type" value="Genomic_DNA"/>
</dbReference>
<dbReference type="PANTHER" id="PTHR43798">
    <property type="entry name" value="MONOACYLGLYCEROL LIPASE"/>
    <property type="match status" value="1"/>
</dbReference>
<keyword evidence="1" id="KW-0472">Membrane</keyword>
<proteinExistence type="predicted"/>
<dbReference type="InterPro" id="IPR050266">
    <property type="entry name" value="AB_hydrolase_sf"/>
</dbReference>
<evidence type="ECO:0000259" key="2">
    <source>
        <dbReference type="Pfam" id="PF00561"/>
    </source>
</evidence>
<evidence type="ECO:0000256" key="1">
    <source>
        <dbReference type="SAM" id="Phobius"/>
    </source>
</evidence>
<dbReference type="SUPFAM" id="SSF53474">
    <property type="entry name" value="alpha/beta-Hydrolases"/>
    <property type="match status" value="1"/>
</dbReference>